<name>A0A1F7ZVQ4_9EURO</name>
<dbReference type="GO" id="GO:0016020">
    <property type="term" value="C:membrane"/>
    <property type="evidence" value="ECO:0007669"/>
    <property type="project" value="UniProtKB-SubCell"/>
</dbReference>
<evidence type="ECO:0000256" key="4">
    <source>
        <dbReference type="ARBA" id="ARBA00023136"/>
    </source>
</evidence>
<feature type="transmembrane region" description="Helical" evidence="6">
    <location>
        <begin position="404"/>
        <end position="422"/>
    </location>
</feature>
<feature type="transmembrane region" description="Helical" evidence="6">
    <location>
        <begin position="473"/>
        <end position="495"/>
    </location>
</feature>
<comment type="caution">
    <text evidence="8">The sequence shown here is derived from an EMBL/GenBank/DDBJ whole genome shotgun (WGS) entry which is preliminary data.</text>
</comment>
<dbReference type="Gene3D" id="1.20.1250.20">
    <property type="entry name" value="MFS general substrate transporter like domains"/>
    <property type="match status" value="1"/>
</dbReference>
<dbReference type="OrthoDB" id="194139at2759"/>
<dbReference type="InterPro" id="IPR011701">
    <property type="entry name" value="MFS"/>
</dbReference>
<comment type="subcellular location">
    <subcellularLocation>
        <location evidence="1">Membrane</location>
        <topology evidence="1">Multi-pass membrane protein</topology>
    </subcellularLocation>
</comment>
<dbReference type="PANTHER" id="PTHR23507">
    <property type="entry name" value="ZGC:174356"/>
    <property type="match status" value="1"/>
</dbReference>
<keyword evidence="4 6" id="KW-0472">Membrane</keyword>
<dbReference type="AlphaFoldDB" id="A0A1F7ZVQ4"/>
<evidence type="ECO:0000256" key="2">
    <source>
        <dbReference type="ARBA" id="ARBA00022692"/>
    </source>
</evidence>
<feature type="transmembrane region" description="Helical" evidence="6">
    <location>
        <begin position="442"/>
        <end position="461"/>
    </location>
</feature>
<evidence type="ECO:0000259" key="7">
    <source>
        <dbReference type="PROSITE" id="PS50850"/>
    </source>
</evidence>
<reference evidence="8 9" key="1">
    <citation type="journal article" date="2016" name="Genome Biol. Evol.">
        <title>Draft genome sequence of an aflatoxigenic Aspergillus species, A. bombycis.</title>
        <authorList>
            <person name="Moore G.G."/>
            <person name="Mack B.M."/>
            <person name="Beltz S.B."/>
            <person name="Gilbert M.K."/>
        </authorList>
    </citation>
    <scope>NUCLEOTIDE SEQUENCE [LARGE SCALE GENOMIC DNA]</scope>
    <source>
        <strain evidence="9">NRRL 26010</strain>
    </source>
</reference>
<keyword evidence="9" id="KW-1185">Reference proteome</keyword>
<feature type="domain" description="Major facilitator superfamily (MFS) profile" evidence="7">
    <location>
        <begin position="20"/>
        <end position="498"/>
    </location>
</feature>
<dbReference type="SUPFAM" id="SSF103473">
    <property type="entry name" value="MFS general substrate transporter"/>
    <property type="match status" value="1"/>
</dbReference>
<feature type="transmembrane region" description="Helical" evidence="6">
    <location>
        <begin position="340"/>
        <end position="361"/>
    </location>
</feature>
<dbReference type="GeneID" id="34452269"/>
<organism evidence="8 9">
    <name type="scientific">Aspergillus bombycis</name>
    <dbReference type="NCBI Taxonomy" id="109264"/>
    <lineage>
        <taxon>Eukaryota</taxon>
        <taxon>Fungi</taxon>
        <taxon>Dikarya</taxon>
        <taxon>Ascomycota</taxon>
        <taxon>Pezizomycotina</taxon>
        <taxon>Eurotiomycetes</taxon>
        <taxon>Eurotiomycetidae</taxon>
        <taxon>Eurotiales</taxon>
        <taxon>Aspergillaceae</taxon>
        <taxon>Aspergillus</taxon>
    </lineage>
</organism>
<keyword evidence="3 6" id="KW-1133">Transmembrane helix</keyword>
<dbReference type="PROSITE" id="PS50850">
    <property type="entry name" value="MFS"/>
    <property type="match status" value="1"/>
</dbReference>
<dbReference type="InterPro" id="IPR036259">
    <property type="entry name" value="MFS_trans_sf"/>
</dbReference>
<evidence type="ECO:0000313" key="9">
    <source>
        <dbReference type="Proteomes" id="UP000179179"/>
    </source>
</evidence>
<dbReference type="Proteomes" id="UP000179179">
    <property type="component" value="Unassembled WGS sequence"/>
</dbReference>
<evidence type="ECO:0000256" key="1">
    <source>
        <dbReference type="ARBA" id="ARBA00004141"/>
    </source>
</evidence>
<proteinExistence type="predicted"/>
<accession>A0A1F7ZVQ4</accession>
<feature type="transmembrane region" description="Helical" evidence="6">
    <location>
        <begin position="185"/>
        <end position="207"/>
    </location>
</feature>
<feature type="region of interest" description="Disordered" evidence="5">
    <location>
        <begin position="239"/>
        <end position="263"/>
    </location>
</feature>
<protein>
    <recommendedName>
        <fullName evidence="7">Major facilitator superfamily (MFS) profile domain-containing protein</fullName>
    </recommendedName>
</protein>
<dbReference type="GO" id="GO:0022857">
    <property type="term" value="F:transmembrane transporter activity"/>
    <property type="evidence" value="ECO:0007669"/>
    <property type="project" value="InterPro"/>
</dbReference>
<evidence type="ECO:0000256" key="5">
    <source>
        <dbReference type="SAM" id="MobiDB-lite"/>
    </source>
</evidence>
<feature type="transmembrane region" description="Helical" evidence="6">
    <location>
        <begin position="213"/>
        <end position="233"/>
    </location>
</feature>
<dbReference type="RefSeq" id="XP_022386872.1">
    <property type="nucleotide sequence ID" value="XM_022536008.1"/>
</dbReference>
<feature type="transmembrane region" description="Helical" evidence="6">
    <location>
        <begin position="148"/>
        <end position="173"/>
    </location>
</feature>
<dbReference type="InterPro" id="IPR020846">
    <property type="entry name" value="MFS_dom"/>
</dbReference>
<feature type="transmembrane region" description="Helical" evidence="6">
    <location>
        <begin position="381"/>
        <end position="399"/>
    </location>
</feature>
<keyword evidence="2 6" id="KW-0812">Transmembrane</keyword>
<dbReference type="PANTHER" id="PTHR23507:SF1">
    <property type="entry name" value="FI18259P1-RELATED"/>
    <property type="match status" value="1"/>
</dbReference>
<evidence type="ECO:0000256" key="3">
    <source>
        <dbReference type="ARBA" id="ARBA00022989"/>
    </source>
</evidence>
<sequence>MQTRRAIEEPTEEEPLLGHIHDVSSPKPFLSGYQRLLLLVGISVVAADFGNALTVAPQIAIFESLICHQPGGGGDCKSPEVQGELALLIGWKDTIDQLPGIILALPYGLAADRFGRKPILLLCLAGLVLEEVAIRLVCWWNVVIPLRMIWVTPIFQIIGGGAQTATAMAYAMITDVVPLEKRASIFYIMAAVVLLGEILATPISAFLMMSSPWVPTLLGVVVQLGGLLAAALVSETRPDQCPKSDQTTNTHERQGGLWWAGGGGDDDDGTGHDCPRSMYQHWRHTVSGYWKHLQSAGENGWDLNMAYIVGTFLLASIGKQALQLIIPYASNRFMWSIPRASFLVTFKGVINLITLLLILPWLSAKLTRQMSWTPAVKDLRVVQGSALILTLGALLMALAAQPGVFVAGVCFFGFGWGFYSALRSLATALVSPSQVGVLNSGIGLAQGIGSLVAGPILAAAFRQGLRQEGLGKGLPYLVAGALFFSATAFTCLIRITREEKPNP</sequence>
<dbReference type="EMBL" id="LYCR01000075">
    <property type="protein sequence ID" value="OGM43155.1"/>
    <property type="molecule type" value="Genomic_DNA"/>
</dbReference>
<evidence type="ECO:0000256" key="6">
    <source>
        <dbReference type="SAM" id="Phobius"/>
    </source>
</evidence>
<feature type="transmembrane region" description="Helical" evidence="6">
    <location>
        <begin position="119"/>
        <end position="142"/>
    </location>
</feature>
<gene>
    <name evidence="8" type="ORF">ABOM_008879</name>
</gene>
<evidence type="ECO:0000313" key="8">
    <source>
        <dbReference type="EMBL" id="OGM43155.1"/>
    </source>
</evidence>
<dbReference type="Pfam" id="PF07690">
    <property type="entry name" value="MFS_1"/>
    <property type="match status" value="1"/>
</dbReference>